<feature type="transmembrane region" description="Helical" evidence="1">
    <location>
        <begin position="104"/>
        <end position="123"/>
    </location>
</feature>
<dbReference type="STRING" id="555875.SAMN04488124_3624"/>
<organism evidence="2 3">
    <name type="scientific">Halogeometricum limi</name>
    <dbReference type="NCBI Taxonomy" id="555875"/>
    <lineage>
        <taxon>Archaea</taxon>
        <taxon>Methanobacteriati</taxon>
        <taxon>Methanobacteriota</taxon>
        <taxon>Stenosarchaea group</taxon>
        <taxon>Halobacteria</taxon>
        <taxon>Halobacteriales</taxon>
        <taxon>Haloferacaceae</taxon>
        <taxon>Halogeometricum</taxon>
    </lineage>
</organism>
<feature type="transmembrane region" description="Helical" evidence="1">
    <location>
        <begin position="267"/>
        <end position="287"/>
    </location>
</feature>
<keyword evidence="1" id="KW-1133">Transmembrane helix</keyword>
<keyword evidence="3" id="KW-1185">Reference proteome</keyword>
<reference evidence="3" key="1">
    <citation type="submission" date="2016-10" db="EMBL/GenBank/DDBJ databases">
        <authorList>
            <person name="Varghese N."/>
            <person name="Submissions S."/>
        </authorList>
    </citation>
    <scope>NUCLEOTIDE SEQUENCE [LARGE SCALE GENOMIC DNA]</scope>
    <source>
        <strain evidence="3">CGMCC 1.8711</strain>
    </source>
</reference>
<keyword evidence="1" id="KW-0472">Membrane</keyword>
<feature type="transmembrane region" description="Helical" evidence="1">
    <location>
        <begin position="64"/>
        <end position="83"/>
    </location>
</feature>
<dbReference type="AlphaFoldDB" id="A0A1I6IUL5"/>
<feature type="transmembrane region" description="Helical" evidence="1">
    <location>
        <begin position="240"/>
        <end position="260"/>
    </location>
</feature>
<evidence type="ECO:0000313" key="3">
    <source>
        <dbReference type="Proteomes" id="UP000243250"/>
    </source>
</evidence>
<dbReference type="EMBL" id="FOYS01000008">
    <property type="protein sequence ID" value="SFR69900.1"/>
    <property type="molecule type" value="Genomic_DNA"/>
</dbReference>
<accession>A0A1I6IUL5</accession>
<dbReference type="Proteomes" id="UP000243250">
    <property type="component" value="Unassembled WGS sequence"/>
</dbReference>
<sequence length="288" mass="30646">MTAQSNDDSRAAVVRWRGETTGRLRAAFRHVVAGTFALVGLCVLALLALVVVSSATGGAPVDQLVIVAVGLLFGGPFALLYLVALRDRISLAEFLPYELDLNPWYVLLGMPVGALLLLSWVLFPPVGFVYLLGAPFVWGAIAARDSGGELDVEAGTLTRDYGGAEAVGPADVRQLRSHSSWRVGRYRLVRLRYRGTAILSRPTLLVVPVEDYGRIDSALSAVETRDYGVEVTETSPVAKAFLAGFGLLFVAVAAGLFLSVGDSDPRVAVPALLMASFGVLFVGLAWLV</sequence>
<dbReference type="OrthoDB" id="383887at2157"/>
<proteinExistence type="predicted"/>
<protein>
    <submittedName>
        <fullName evidence="2">Uncharacterized protein</fullName>
    </submittedName>
</protein>
<evidence type="ECO:0000313" key="2">
    <source>
        <dbReference type="EMBL" id="SFR69900.1"/>
    </source>
</evidence>
<dbReference type="RefSeq" id="WP_089883552.1">
    <property type="nucleotide sequence ID" value="NZ_FOYS01000008.1"/>
</dbReference>
<feature type="transmembrane region" description="Helical" evidence="1">
    <location>
        <begin position="31"/>
        <end position="52"/>
    </location>
</feature>
<name>A0A1I6IUL5_9EURY</name>
<gene>
    <name evidence="2" type="ORF">SAMN04488124_3624</name>
</gene>
<evidence type="ECO:0000256" key="1">
    <source>
        <dbReference type="SAM" id="Phobius"/>
    </source>
</evidence>
<keyword evidence="1" id="KW-0812">Transmembrane</keyword>